<keyword evidence="2" id="KW-0472">Membrane</keyword>
<feature type="compositionally biased region" description="Low complexity" evidence="1">
    <location>
        <begin position="184"/>
        <end position="197"/>
    </location>
</feature>
<feature type="signal peptide" evidence="3">
    <location>
        <begin position="1"/>
        <end position="33"/>
    </location>
</feature>
<dbReference type="RefSeq" id="WP_245833505.1">
    <property type="nucleotide sequence ID" value="NZ_FQZK01000030.1"/>
</dbReference>
<organism evidence="4 5">
    <name type="scientific">Nocardiopsis flavescens</name>
    <dbReference type="NCBI Taxonomy" id="758803"/>
    <lineage>
        <taxon>Bacteria</taxon>
        <taxon>Bacillati</taxon>
        <taxon>Actinomycetota</taxon>
        <taxon>Actinomycetes</taxon>
        <taxon>Streptosporangiales</taxon>
        <taxon>Nocardiopsidaceae</taxon>
        <taxon>Nocardiopsis</taxon>
    </lineage>
</organism>
<keyword evidence="5" id="KW-1185">Reference proteome</keyword>
<evidence type="ECO:0000313" key="4">
    <source>
        <dbReference type="EMBL" id="SHK73157.1"/>
    </source>
</evidence>
<name>A0A1M6UVA6_9ACTN</name>
<evidence type="ECO:0000313" key="5">
    <source>
        <dbReference type="Proteomes" id="UP000184452"/>
    </source>
</evidence>
<feature type="transmembrane region" description="Helical" evidence="2">
    <location>
        <begin position="373"/>
        <end position="394"/>
    </location>
</feature>
<evidence type="ECO:0000256" key="2">
    <source>
        <dbReference type="SAM" id="Phobius"/>
    </source>
</evidence>
<keyword evidence="2" id="KW-0812">Transmembrane</keyword>
<accession>A0A1M6UVA6</accession>
<evidence type="ECO:0000256" key="3">
    <source>
        <dbReference type="SAM" id="SignalP"/>
    </source>
</evidence>
<reference evidence="4 5" key="1">
    <citation type="submission" date="2016-11" db="EMBL/GenBank/DDBJ databases">
        <authorList>
            <person name="Jaros S."/>
            <person name="Januszkiewicz K."/>
            <person name="Wedrychowicz H."/>
        </authorList>
    </citation>
    <scope>NUCLEOTIDE SEQUENCE [LARGE SCALE GENOMIC DNA]</scope>
    <source>
        <strain evidence="4 5">CGMCC 4.5723</strain>
    </source>
</reference>
<protein>
    <recommendedName>
        <fullName evidence="6">Htaa protein</fullName>
    </recommendedName>
</protein>
<feature type="region of interest" description="Disordered" evidence="1">
    <location>
        <begin position="128"/>
        <end position="202"/>
    </location>
</feature>
<gene>
    <name evidence="4" type="ORF">SAMN05421803_13017</name>
</gene>
<dbReference type="AlphaFoldDB" id="A0A1M6UVA6"/>
<keyword evidence="2" id="KW-1133">Transmembrane helix</keyword>
<proteinExistence type="predicted"/>
<dbReference type="EMBL" id="FQZK01000030">
    <property type="protein sequence ID" value="SHK73157.1"/>
    <property type="molecule type" value="Genomic_DNA"/>
</dbReference>
<evidence type="ECO:0000256" key="1">
    <source>
        <dbReference type="SAM" id="MobiDB-lite"/>
    </source>
</evidence>
<feature type="compositionally biased region" description="Polar residues" evidence="1">
    <location>
        <begin position="340"/>
        <end position="359"/>
    </location>
</feature>
<keyword evidence="3" id="KW-0732">Signal</keyword>
<feature type="region of interest" description="Disordered" evidence="1">
    <location>
        <begin position="339"/>
        <end position="364"/>
    </location>
</feature>
<sequence>MTPARKTAHRLLGAAAAAVLAASLGLTASPAGAAVAAVDPLVWGNAQAWAANGDAVSGYSTAVSFGGDSEERGDTGEVYGPLAPYISIRGSSRTAVDDKGAAATAGVESAVLRLTVVDLVTLGMIDVPSGVDLAPSSPDDVPSGDGEDPLGPYWDAPTPEGGEEPEPRQPPADGDHPFRDGESESPAPESPSPSGSPTDDVIALDDADTRRVSADNTLEISVADVVTTASAGFSGSTDTGFEHGALSAFGVPVGELRSGRAHVVEDVLEIMDEEGETVQEVPVAVHFARVQETFDDQDPDWRGEGSRSRLSVTVSVGAAGDGNGFSIDFADAWALGSTYEAGSSPSPQDRASASPQAQEQRPRNNLAMTGSSLAALITAALVAVGGGSAATFLARKRTSAMDDRLGD</sequence>
<dbReference type="Proteomes" id="UP000184452">
    <property type="component" value="Unassembled WGS sequence"/>
</dbReference>
<feature type="chain" id="PRO_5009921505" description="Htaa protein" evidence="3">
    <location>
        <begin position="34"/>
        <end position="407"/>
    </location>
</feature>
<evidence type="ECO:0008006" key="6">
    <source>
        <dbReference type="Google" id="ProtNLM"/>
    </source>
</evidence>
<feature type="compositionally biased region" description="Basic and acidic residues" evidence="1">
    <location>
        <begin position="173"/>
        <end position="182"/>
    </location>
</feature>